<dbReference type="InterPro" id="IPR023865">
    <property type="entry name" value="Aliphatic_acid_kinase_CS"/>
</dbReference>
<sequence length="367" mass="40694">VEKIGLRGSVIKHDRNDGLKEKIEGEILDHQQGIEYLLGILISKEYGSLKNMEEIDAVGHRVVHGAEEFSGSVVITDEVIGALERSSELAPLHNPPNLKGIYAMQQLLPEVPQVGVFDTAFHQTMPPHVFLYGIPYVLYEKYKIRRYGFHGTSHNYVSHKACEMLNVDYEKQKIISCHLGNGASVDAIKDGKSYDTSMGMTPTEGLIMGTRTGDLDPGALLFIAEKEKTSIGYTRTLLNKFSGMIGISGVSSDMRNIEEAAAKGNERARISLEMFAYRVKKYIGSYAAALGGVDVLIFTGGIGENDTETRRRILTDMEFLGIELDERKMNKRGQEVILSTENSKVKVLVVPTQEELMIAADTYELVK</sequence>
<dbReference type="CDD" id="cd24010">
    <property type="entry name" value="ASKHA_NBD_AcK_PK"/>
    <property type="match status" value="1"/>
</dbReference>
<dbReference type="Pfam" id="PF00871">
    <property type="entry name" value="Acetate_kinase"/>
    <property type="match status" value="1"/>
</dbReference>
<evidence type="ECO:0000256" key="2">
    <source>
        <dbReference type="ARBA" id="ARBA00022741"/>
    </source>
</evidence>
<reference evidence="5" key="1">
    <citation type="submission" date="2018-06" db="EMBL/GenBank/DDBJ databases">
        <authorList>
            <person name="Zhirakovskaya E."/>
        </authorList>
    </citation>
    <scope>NUCLEOTIDE SEQUENCE</scope>
</reference>
<feature type="non-terminal residue" evidence="5">
    <location>
        <position position="1"/>
    </location>
</feature>
<dbReference type="PRINTS" id="PR00471">
    <property type="entry name" value="ACETATEKNASE"/>
</dbReference>
<dbReference type="InterPro" id="IPR043129">
    <property type="entry name" value="ATPase_NBD"/>
</dbReference>
<dbReference type="PIRSF" id="PIRSF000722">
    <property type="entry name" value="Acetate_prop_kin"/>
    <property type="match status" value="1"/>
</dbReference>
<dbReference type="GO" id="GO:0005524">
    <property type="term" value="F:ATP binding"/>
    <property type="evidence" value="ECO:0007669"/>
    <property type="project" value="UniProtKB-KW"/>
</dbReference>
<keyword evidence="2" id="KW-0547">Nucleotide-binding</keyword>
<dbReference type="PROSITE" id="PS01076">
    <property type="entry name" value="ACETATE_KINASE_2"/>
    <property type="match status" value="1"/>
</dbReference>
<dbReference type="InterPro" id="IPR000890">
    <property type="entry name" value="Aliphatic_acid_kin_short-chain"/>
</dbReference>
<proteinExistence type="inferred from homology"/>
<dbReference type="GO" id="GO:0006083">
    <property type="term" value="P:acetate metabolic process"/>
    <property type="evidence" value="ECO:0007669"/>
    <property type="project" value="TreeGrafter"/>
</dbReference>
<dbReference type="EMBL" id="UOET01000384">
    <property type="protein sequence ID" value="VAW29577.1"/>
    <property type="molecule type" value="Genomic_DNA"/>
</dbReference>
<evidence type="ECO:0000256" key="1">
    <source>
        <dbReference type="ARBA" id="ARBA00022679"/>
    </source>
</evidence>
<evidence type="ECO:0000256" key="3">
    <source>
        <dbReference type="ARBA" id="ARBA00022777"/>
    </source>
</evidence>
<evidence type="ECO:0000313" key="5">
    <source>
        <dbReference type="EMBL" id="VAW29577.1"/>
    </source>
</evidence>
<dbReference type="GO" id="GO:0008776">
    <property type="term" value="F:acetate kinase activity"/>
    <property type="evidence" value="ECO:0007669"/>
    <property type="project" value="UniProtKB-EC"/>
</dbReference>
<dbReference type="EC" id="2.7.2.1" evidence="5"/>
<keyword evidence="1 5" id="KW-0808">Transferase</keyword>
<dbReference type="SUPFAM" id="SSF53067">
    <property type="entry name" value="Actin-like ATPase domain"/>
    <property type="match status" value="2"/>
</dbReference>
<name>A0A3B0UW44_9ZZZZ</name>
<organism evidence="5">
    <name type="scientific">hydrothermal vent metagenome</name>
    <dbReference type="NCBI Taxonomy" id="652676"/>
    <lineage>
        <taxon>unclassified sequences</taxon>
        <taxon>metagenomes</taxon>
        <taxon>ecological metagenomes</taxon>
    </lineage>
</organism>
<gene>
    <name evidence="5" type="ORF">MNBD_BACTEROID07-1767</name>
</gene>
<dbReference type="PANTHER" id="PTHR21060">
    <property type="entry name" value="ACETATE KINASE"/>
    <property type="match status" value="1"/>
</dbReference>
<dbReference type="Gene3D" id="3.30.420.40">
    <property type="match status" value="2"/>
</dbReference>
<keyword evidence="4" id="KW-0067">ATP-binding</keyword>
<dbReference type="InterPro" id="IPR004372">
    <property type="entry name" value="Ac/propionate_kinase"/>
</dbReference>
<dbReference type="NCBIfam" id="TIGR00016">
    <property type="entry name" value="ackA"/>
    <property type="match status" value="1"/>
</dbReference>
<protein>
    <submittedName>
        <fullName evidence="5">Acetate kinase</fullName>
        <ecNumber evidence="5">2.7.2.1</ecNumber>
    </submittedName>
</protein>
<dbReference type="HAMAP" id="MF_00020">
    <property type="entry name" value="Acetate_kinase"/>
    <property type="match status" value="1"/>
</dbReference>
<accession>A0A3B0UW44</accession>
<dbReference type="PANTHER" id="PTHR21060:SF15">
    <property type="entry name" value="ACETATE KINASE-RELATED"/>
    <property type="match status" value="1"/>
</dbReference>
<evidence type="ECO:0000256" key="4">
    <source>
        <dbReference type="ARBA" id="ARBA00022840"/>
    </source>
</evidence>
<keyword evidence="3 5" id="KW-0418">Kinase</keyword>
<dbReference type="AlphaFoldDB" id="A0A3B0UW44"/>